<dbReference type="Gene3D" id="3.20.20.10">
    <property type="entry name" value="Alanine racemase"/>
    <property type="match status" value="1"/>
</dbReference>
<dbReference type="PANTHER" id="PTHR10146:SF14">
    <property type="entry name" value="PYRIDOXAL PHOSPHATE HOMEOSTASIS PROTEIN"/>
    <property type="match status" value="1"/>
</dbReference>
<dbReference type="GO" id="GO:0030170">
    <property type="term" value="F:pyridoxal phosphate binding"/>
    <property type="evidence" value="ECO:0007669"/>
    <property type="project" value="UniProtKB-UniRule"/>
</dbReference>
<comment type="similarity">
    <text evidence="2 4">Belongs to the pyridoxal phosphate-binding protein YggS/PROSC family.</text>
</comment>
<evidence type="ECO:0000256" key="3">
    <source>
        <dbReference type="PIRSR" id="PIRSR004848-1"/>
    </source>
</evidence>
<accession>A0AAD9R382</accession>
<proteinExistence type="inferred from homology"/>
<reference evidence="6" key="1">
    <citation type="journal article" date="2023" name="G3 (Bethesda)">
        <title>Whole genome assembly and annotation of the endangered Caribbean coral Acropora cervicornis.</title>
        <authorList>
            <person name="Selwyn J.D."/>
            <person name="Vollmer S.V."/>
        </authorList>
    </citation>
    <scope>NUCLEOTIDE SEQUENCE</scope>
    <source>
        <strain evidence="6">K2</strain>
    </source>
</reference>
<dbReference type="PANTHER" id="PTHR10146">
    <property type="entry name" value="PROLINE SYNTHETASE CO-TRANSCRIBED BACTERIAL HOMOLOG PROTEIN"/>
    <property type="match status" value="1"/>
</dbReference>
<dbReference type="PROSITE" id="PS01211">
    <property type="entry name" value="UPF0001"/>
    <property type="match status" value="1"/>
</dbReference>
<evidence type="ECO:0000313" key="7">
    <source>
        <dbReference type="Proteomes" id="UP001249851"/>
    </source>
</evidence>
<comment type="caution">
    <text evidence="6">The sequence shown here is derived from an EMBL/GenBank/DDBJ whole genome shotgun (WGS) entry which is preliminary data.</text>
</comment>
<dbReference type="FunFam" id="3.20.20.10:FF:000007">
    <property type="entry name" value="Pyridoxal phosphate homeostasis protein"/>
    <property type="match status" value="1"/>
</dbReference>
<dbReference type="NCBIfam" id="TIGR00044">
    <property type="entry name" value="YggS family pyridoxal phosphate-dependent enzyme"/>
    <property type="match status" value="1"/>
</dbReference>
<dbReference type="InterPro" id="IPR029066">
    <property type="entry name" value="PLP-binding_barrel"/>
</dbReference>
<dbReference type="SUPFAM" id="SSF51419">
    <property type="entry name" value="PLP-binding barrel"/>
    <property type="match status" value="1"/>
</dbReference>
<dbReference type="HAMAP" id="MF_02087">
    <property type="entry name" value="PLP_homeostasis"/>
    <property type="match status" value="1"/>
</dbReference>
<comment type="cofactor">
    <cofactor evidence="3">
        <name>pyridoxal 5'-phosphate</name>
        <dbReference type="ChEBI" id="CHEBI:597326"/>
    </cofactor>
</comment>
<keyword evidence="1 2" id="KW-0663">Pyridoxal phosphate</keyword>
<gene>
    <name evidence="6" type="ORF">P5673_002413</name>
</gene>
<dbReference type="InterPro" id="IPR011078">
    <property type="entry name" value="PyrdxlP_homeostasis"/>
</dbReference>
<organism evidence="6 7">
    <name type="scientific">Acropora cervicornis</name>
    <name type="common">Staghorn coral</name>
    <dbReference type="NCBI Taxonomy" id="6130"/>
    <lineage>
        <taxon>Eukaryota</taxon>
        <taxon>Metazoa</taxon>
        <taxon>Cnidaria</taxon>
        <taxon>Anthozoa</taxon>
        <taxon>Hexacorallia</taxon>
        <taxon>Scleractinia</taxon>
        <taxon>Astrocoeniina</taxon>
        <taxon>Acroporidae</taxon>
        <taxon>Acropora</taxon>
    </lineage>
</organism>
<dbReference type="CDD" id="cd06822">
    <property type="entry name" value="PLPDE_III_YBL036c_euk"/>
    <property type="match status" value="1"/>
</dbReference>
<dbReference type="Pfam" id="PF01168">
    <property type="entry name" value="Ala_racemase_N"/>
    <property type="match status" value="1"/>
</dbReference>
<feature type="domain" description="Alanine racemase N-terminal" evidence="5">
    <location>
        <begin position="39"/>
        <end position="257"/>
    </location>
</feature>
<protein>
    <recommendedName>
        <fullName evidence="2">Pyridoxal phosphate homeostasis protein</fullName>
        <shortName evidence="2">PLP homeostasis protein</shortName>
    </recommendedName>
</protein>
<reference evidence="6" key="2">
    <citation type="journal article" date="2023" name="Science">
        <title>Genomic signatures of disease resistance in endangered staghorn corals.</title>
        <authorList>
            <person name="Vollmer S.V."/>
            <person name="Selwyn J.D."/>
            <person name="Despard B.A."/>
            <person name="Roesel C.L."/>
        </authorList>
    </citation>
    <scope>NUCLEOTIDE SEQUENCE</scope>
    <source>
        <strain evidence="6">K2</strain>
    </source>
</reference>
<evidence type="ECO:0000259" key="5">
    <source>
        <dbReference type="Pfam" id="PF01168"/>
    </source>
</evidence>
<comment type="function">
    <text evidence="2">Pyridoxal 5'-phosphate (PLP)-binding protein, which may be involved in intracellular homeostatic regulation of pyridoxal 5'-phosphate (PLP), the active form of vitamin B6.</text>
</comment>
<dbReference type="EMBL" id="JARQWQ010000004">
    <property type="protein sequence ID" value="KAK2572202.1"/>
    <property type="molecule type" value="Genomic_DNA"/>
</dbReference>
<evidence type="ECO:0000256" key="2">
    <source>
        <dbReference type="HAMAP-Rule" id="MF_03225"/>
    </source>
</evidence>
<dbReference type="PIRSF" id="PIRSF004848">
    <property type="entry name" value="YBL036c_PLPDEIII"/>
    <property type="match status" value="1"/>
</dbReference>
<keyword evidence="7" id="KW-1185">Reference proteome</keyword>
<dbReference type="Proteomes" id="UP001249851">
    <property type="component" value="Unassembled WGS sequence"/>
</dbReference>
<dbReference type="AlphaFoldDB" id="A0AAD9R382"/>
<sequence>MKRFSSFTMDGIGAAVRTVISRVKDATAKRSNELPSTVPRLVAVSKLKPSECIIEAYQHGQRHFGENYVQELIEKSNDPKLLELKDIKWHFIGHLQSNKCNNLAGVPNLFIVETVDSVKLANTLNSSWGKKNKPDPLNVMVQVNTSQEENKSGCSRDQCIELVKHIISSCPHLKFSGLMTIGEFNHDWSQGENPDFVCVLSLGFYKMLVQCRKVVCESLGLNVEDVELSMGMSNDFEEAILMGSTNVRVGSTIFGARQAK</sequence>
<evidence type="ECO:0000256" key="4">
    <source>
        <dbReference type="RuleBase" id="RU004514"/>
    </source>
</evidence>
<name>A0AAD9R382_ACRCE</name>
<evidence type="ECO:0000256" key="1">
    <source>
        <dbReference type="ARBA" id="ARBA00022898"/>
    </source>
</evidence>
<evidence type="ECO:0000313" key="6">
    <source>
        <dbReference type="EMBL" id="KAK2572202.1"/>
    </source>
</evidence>
<dbReference type="InterPro" id="IPR001608">
    <property type="entry name" value="Ala_racemase_N"/>
</dbReference>
<feature type="modified residue" description="N6-(pyridoxal phosphate)lysine" evidence="2 3">
    <location>
        <position position="46"/>
    </location>
</feature>